<evidence type="ECO:0000256" key="1">
    <source>
        <dbReference type="ARBA" id="ARBA00004141"/>
    </source>
</evidence>
<organism evidence="7 8">
    <name type="scientific">Stylophora pistillata</name>
    <name type="common">Smooth cauliflower coral</name>
    <dbReference type="NCBI Taxonomy" id="50429"/>
    <lineage>
        <taxon>Eukaryota</taxon>
        <taxon>Metazoa</taxon>
        <taxon>Cnidaria</taxon>
        <taxon>Anthozoa</taxon>
        <taxon>Hexacorallia</taxon>
        <taxon>Scleractinia</taxon>
        <taxon>Astrocoeniina</taxon>
        <taxon>Pocilloporidae</taxon>
        <taxon>Stylophora</taxon>
    </lineage>
</organism>
<keyword evidence="4" id="KW-1133">Transmembrane helix</keyword>
<dbReference type="GO" id="GO:0012505">
    <property type="term" value="C:endomembrane system"/>
    <property type="evidence" value="ECO:0007669"/>
    <property type="project" value="TreeGrafter"/>
</dbReference>
<feature type="region of interest" description="Disordered" evidence="6">
    <location>
        <begin position="61"/>
        <end position="83"/>
    </location>
</feature>
<dbReference type="Pfam" id="PF05602">
    <property type="entry name" value="CLPTM1"/>
    <property type="match status" value="1"/>
</dbReference>
<evidence type="ECO:0000256" key="4">
    <source>
        <dbReference type="ARBA" id="ARBA00022989"/>
    </source>
</evidence>
<dbReference type="EMBL" id="LSMT01000001">
    <property type="protein sequence ID" value="PFX34923.1"/>
    <property type="molecule type" value="Genomic_DNA"/>
</dbReference>
<dbReference type="Proteomes" id="UP000225706">
    <property type="component" value="Unassembled WGS sequence"/>
</dbReference>
<dbReference type="PANTHER" id="PTHR21347">
    <property type="entry name" value="CLEFT LIP AND PALATE ASSOCIATED TRANSMEMBRANE PROTEIN-RELATED"/>
    <property type="match status" value="1"/>
</dbReference>
<dbReference type="OrthoDB" id="378564at2759"/>
<evidence type="ECO:0000256" key="3">
    <source>
        <dbReference type="ARBA" id="ARBA00022692"/>
    </source>
</evidence>
<proteinExistence type="inferred from homology"/>
<sequence length="521" mass="60500">MAKHMPKRLISCVAEPSPAKRGYTHRTNLNFFPSIMATQRSDEVVCEQNGQQRNSRVQNGTVENNDQQNNQPQQQQQQPQQEQGSMWKSLLIRMFIFWLISKLFRGGQQQGTNTNVIASTNLFKTDQKIELWVFLGEEQHFTDFNNTEKLVWHERDLKFGNWTDGPQKDGSRLFSTNIQATERMQSNGSLYIHVYVTKAGRSPDPVHPKFNKLAVVNRSLLLTVYRKRRVHKTVNLLTGVADANPDIVQAPDSKKPVEIISYWHPNLTINLMDDQTPWAEGSVPQPLDEFIAFENITGKYYPVLYLNNYWNLACDYMPINETTKTLELHLTYNPISLFRWQMYESQRMRQKWFSVLGDEPEQTEEEQDSIKRALVETNPYLLGITMIVTLVHTVFEFLAFKNGFIMMTPQLFINYKLKSVAHLPWRMMTYKALNTFIDDLFAFVIKMPTLYRLGCFRDDIVFFIYLYQRWIYPIDPKRVNEFGLTGEPVDNTDTADPNEARPSEDGAATTGAQVVSDKKND</sequence>
<dbReference type="PANTHER" id="PTHR21347:SF14">
    <property type="entry name" value="LIPID SCRAMBLASE CLPTM1-RELATED"/>
    <property type="match status" value="1"/>
</dbReference>
<evidence type="ECO:0000256" key="5">
    <source>
        <dbReference type="ARBA" id="ARBA00023136"/>
    </source>
</evidence>
<feature type="region of interest" description="Disordered" evidence="6">
    <location>
        <begin position="485"/>
        <end position="521"/>
    </location>
</feature>
<comment type="subcellular location">
    <subcellularLocation>
        <location evidence="1">Membrane</location>
        <topology evidence="1">Multi-pass membrane protein</topology>
    </subcellularLocation>
</comment>
<evidence type="ECO:0000313" key="8">
    <source>
        <dbReference type="Proteomes" id="UP000225706"/>
    </source>
</evidence>
<dbReference type="STRING" id="50429.A0A2B4T0R2"/>
<protein>
    <submittedName>
        <fullName evidence="7">Cleft lip and palate transmembrane protein 1-like</fullName>
    </submittedName>
</protein>
<dbReference type="InterPro" id="IPR008429">
    <property type="entry name" value="CLPTM1"/>
</dbReference>
<reference evidence="8" key="1">
    <citation type="journal article" date="2017" name="bioRxiv">
        <title>Comparative analysis of the genomes of Stylophora pistillata and Acropora digitifera provides evidence for extensive differences between species of corals.</title>
        <authorList>
            <person name="Voolstra C.R."/>
            <person name="Li Y."/>
            <person name="Liew Y.J."/>
            <person name="Baumgarten S."/>
            <person name="Zoccola D."/>
            <person name="Flot J.-F."/>
            <person name="Tambutte S."/>
            <person name="Allemand D."/>
            <person name="Aranda M."/>
        </authorList>
    </citation>
    <scope>NUCLEOTIDE SEQUENCE [LARGE SCALE GENOMIC DNA]</scope>
</reference>
<name>A0A2B4T0R2_STYPI</name>
<evidence type="ECO:0000256" key="6">
    <source>
        <dbReference type="SAM" id="MobiDB-lite"/>
    </source>
</evidence>
<keyword evidence="3 7" id="KW-0812">Transmembrane</keyword>
<accession>A0A2B4T0R2</accession>
<dbReference type="GO" id="GO:0016020">
    <property type="term" value="C:membrane"/>
    <property type="evidence" value="ECO:0007669"/>
    <property type="project" value="UniProtKB-SubCell"/>
</dbReference>
<keyword evidence="8" id="KW-1185">Reference proteome</keyword>
<evidence type="ECO:0000256" key="2">
    <source>
        <dbReference type="ARBA" id="ARBA00009310"/>
    </source>
</evidence>
<comment type="similarity">
    <text evidence="2">Belongs to the CLPTM1 family.</text>
</comment>
<dbReference type="AlphaFoldDB" id="A0A2B4T0R2"/>
<feature type="compositionally biased region" description="Low complexity" evidence="6">
    <location>
        <begin position="63"/>
        <end position="83"/>
    </location>
</feature>
<comment type="caution">
    <text evidence="7">The sequence shown here is derived from an EMBL/GenBank/DDBJ whole genome shotgun (WGS) entry which is preliminary data.</text>
</comment>
<keyword evidence="5" id="KW-0472">Membrane</keyword>
<evidence type="ECO:0000313" key="7">
    <source>
        <dbReference type="EMBL" id="PFX34923.1"/>
    </source>
</evidence>
<gene>
    <name evidence="7" type="primary">CLPTM1</name>
    <name evidence="7" type="ORF">AWC38_SpisGene212</name>
</gene>